<sequence length="89" mass="10356">MAKERIVLQDEQEQVSTRFVSFMASSHRYELAILTCDRFNGKTMVIDLNSDHYGMLNKEDVQRNGVIEHTFHLSEMEAEELKSFLSDTL</sequence>
<dbReference type="Pfam" id="PF11256">
    <property type="entry name" value="SAV0927-like"/>
    <property type="match status" value="1"/>
</dbReference>
<name>A0A0A5G3S7_9BACI</name>
<evidence type="ECO:0000313" key="2">
    <source>
        <dbReference type="Proteomes" id="UP000030401"/>
    </source>
</evidence>
<accession>A0A0A5G3S7</accession>
<dbReference type="RefSeq" id="WP_036834123.1">
    <property type="nucleotide sequence ID" value="NZ_AVPG01000011.1"/>
</dbReference>
<dbReference type="AlphaFoldDB" id="A0A0A5G3S7"/>
<evidence type="ECO:0008006" key="3">
    <source>
        <dbReference type="Google" id="ProtNLM"/>
    </source>
</evidence>
<dbReference type="STRING" id="1385512.N784_03630"/>
<proteinExistence type="predicted"/>
<gene>
    <name evidence="1" type="ORF">N784_03630</name>
</gene>
<dbReference type="OrthoDB" id="2381902at2"/>
<comment type="caution">
    <text evidence="1">The sequence shown here is derived from an EMBL/GenBank/DDBJ whole genome shotgun (WGS) entry which is preliminary data.</text>
</comment>
<dbReference type="EMBL" id="AVPG01000011">
    <property type="protein sequence ID" value="KGX86699.1"/>
    <property type="molecule type" value="Genomic_DNA"/>
</dbReference>
<keyword evidence="2" id="KW-1185">Reference proteome</keyword>
<protein>
    <recommendedName>
        <fullName evidence="3">DUF3055 domain-containing protein</fullName>
    </recommendedName>
</protein>
<organism evidence="1 2">
    <name type="scientific">Pontibacillus litoralis JSM 072002</name>
    <dbReference type="NCBI Taxonomy" id="1385512"/>
    <lineage>
        <taxon>Bacteria</taxon>
        <taxon>Bacillati</taxon>
        <taxon>Bacillota</taxon>
        <taxon>Bacilli</taxon>
        <taxon>Bacillales</taxon>
        <taxon>Bacillaceae</taxon>
        <taxon>Pontibacillus</taxon>
    </lineage>
</organism>
<dbReference type="InterPro" id="IPR021415">
    <property type="entry name" value="SAV0927-like"/>
</dbReference>
<dbReference type="Proteomes" id="UP000030401">
    <property type="component" value="Unassembled WGS sequence"/>
</dbReference>
<evidence type="ECO:0000313" key="1">
    <source>
        <dbReference type="EMBL" id="KGX86699.1"/>
    </source>
</evidence>
<reference evidence="1 2" key="1">
    <citation type="submission" date="2013-08" db="EMBL/GenBank/DDBJ databases">
        <authorList>
            <person name="Huang J."/>
            <person name="Wang G."/>
        </authorList>
    </citation>
    <scope>NUCLEOTIDE SEQUENCE [LARGE SCALE GENOMIC DNA]</scope>
    <source>
        <strain evidence="1 2">JSM 072002</strain>
    </source>
</reference>
<dbReference type="eggNOG" id="ENOG5032Z9H">
    <property type="taxonomic scope" value="Bacteria"/>
</dbReference>